<dbReference type="InterPro" id="IPR010690">
    <property type="entry name" value="YqfD"/>
</dbReference>
<organism evidence="2 3">
    <name type="scientific">Bacillus coahuilensis p1.1.43</name>
    <dbReference type="NCBI Taxonomy" id="1150625"/>
    <lineage>
        <taxon>Bacteria</taxon>
        <taxon>Bacillati</taxon>
        <taxon>Bacillota</taxon>
        <taxon>Bacilli</taxon>
        <taxon>Bacillales</taxon>
        <taxon>Bacillaceae</taxon>
        <taxon>Bacillus</taxon>
    </lineage>
</organism>
<dbReference type="Pfam" id="PF06898">
    <property type="entry name" value="YqfD"/>
    <property type="match status" value="1"/>
</dbReference>
<evidence type="ECO:0000256" key="1">
    <source>
        <dbReference type="SAM" id="Phobius"/>
    </source>
</evidence>
<evidence type="ECO:0000313" key="3">
    <source>
        <dbReference type="Proteomes" id="UP000074108"/>
    </source>
</evidence>
<gene>
    <name evidence="2" type="ORF">Q75_10225</name>
</gene>
<name>A0A147K7G3_9BACI</name>
<dbReference type="OrthoDB" id="1640349at2"/>
<protein>
    <submittedName>
        <fullName evidence="2">Stage IV sporulation protein</fullName>
    </submittedName>
</protein>
<sequence>MKNHWITRIQGTIFVKVQGKGVERYINNLVRHNIFIWNVKRVGTETLTFYISVHDLHNLRRASRRTECHVTFVKGQGLPFYAKRFMLNLGFAIGTFLFFLMLILLSNMTWRIDVAGASPETEHQIKQTLEEIGVRKGKFQFLTPTPEIIQKELTYQLENITWIGVELQGTSYQLQVVEKNEPEETESVGPQHLVAKKSGTIVKQFVEEGKSIVGVNQFVKKGDMLVSGLIGKEDEYSAVSARGVVFAETWYDTIVEVPLTTEFTVLTGEENRRFGLSFGEFTIPIWGFWLEKFSSSYTDTFSKPLYIWKWQLPLSIKDSTEVQTEVGTRTYKKDEAVDRAIEIGEETILSKLPEEAEIKNYKIRQQKVESGKVNVTIIFQVIENIAEAQPIVQGDKNDRTD</sequence>
<reference evidence="2 3" key="1">
    <citation type="journal article" date="2016" name="Front. Microbiol.">
        <title>Microevolution Analysis of Bacillus coahuilensis Unveils Differences in Phosphorus Acquisition Strategies and Their Regulation.</title>
        <authorList>
            <person name="Gomez-Lunar Z."/>
            <person name="Hernandez-Gonzalez I."/>
            <person name="Rodriguez-Torres M.D."/>
            <person name="Souza V."/>
            <person name="Olmedo-Alvarez G."/>
        </authorList>
    </citation>
    <scope>NUCLEOTIDE SEQUENCE [LARGE SCALE GENOMIC DNA]</scope>
    <source>
        <strain evidence="3">p1.1.43</strain>
    </source>
</reference>
<dbReference type="EMBL" id="LDYG01000031">
    <property type="protein sequence ID" value="KUP06026.1"/>
    <property type="molecule type" value="Genomic_DNA"/>
</dbReference>
<dbReference type="PIRSF" id="PIRSF029895">
    <property type="entry name" value="SpoIV"/>
    <property type="match status" value="1"/>
</dbReference>
<dbReference type="PATRIC" id="fig|1150625.3.peg.2179"/>
<dbReference type="STRING" id="1150625.Q75_10225"/>
<proteinExistence type="predicted"/>
<dbReference type="RefSeq" id="WP_082686326.1">
    <property type="nucleotide sequence ID" value="NZ_LDYG01000031.1"/>
</dbReference>
<evidence type="ECO:0000313" key="2">
    <source>
        <dbReference type="EMBL" id="KUP06026.1"/>
    </source>
</evidence>
<keyword evidence="1" id="KW-0472">Membrane</keyword>
<comment type="caution">
    <text evidence="2">The sequence shown here is derived from an EMBL/GenBank/DDBJ whole genome shotgun (WGS) entry which is preliminary data.</text>
</comment>
<feature type="transmembrane region" description="Helical" evidence="1">
    <location>
        <begin position="85"/>
        <end position="105"/>
    </location>
</feature>
<accession>A0A147K7G3</accession>
<keyword evidence="1" id="KW-0812">Transmembrane</keyword>
<keyword evidence="3" id="KW-1185">Reference proteome</keyword>
<dbReference type="NCBIfam" id="TIGR02876">
    <property type="entry name" value="spore_yqfD"/>
    <property type="match status" value="1"/>
</dbReference>
<dbReference type="AlphaFoldDB" id="A0A147K7G3"/>
<keyword evidence="1" id="KW-1133">Transmembrane helix</keyword>
<dbReference type="Proteomes" id="UP000074108">
    <property type="component" value="Unassembled WGS sequence"/>
</dbReference>